<evidence type="ECO:0000313" key="2">
    <source>
        <dbReference type="Proteomes" id="UP000291422"/>
    </source>
</evidence>
<dbReference type="AlphaFoldDB" id="A0A4Q4NTG9"/>
<name>A0A4Q4NTG9_ALTAL</name>
<reference evidence="2" key="1">
    <citation type="journal article" date="2019" name="bioRxiv">
        <title>Genomics, evolutionary history and diagnostics of the Alternaria alternata species group including apple and Asian pear pathotypes.</title>
        <authorList>
            <person name="Armitage A.D."/>
            <person name="Cockerton H.M."/>
            <person name="Sreenivasaprasad S."/>
            <person name="Woodhall J.W."/>
            <person name="Lane C.R."/>
            <person name="Harrison R.J."/>
            <person name="Clarkson J.P."/>
        </authorList>
    </citation>
    <scope>NUCLEOTIDE SEQUENCE [LARGE SCALE GENOMIC DNA]</scope>
    <source>
        <strain evidence="2">FERA 1177</strain>
    </source>
</reference>
<accession>A0A4Q4NTG9</accession>
<sequence length="72" mass="7798">MLPSSSTGTPSAEASRGPIDVLVSETAQRIGDVIDSFERKFNERHGAWPISAECFEFGLQAQTYNLVLVPDG</sequence>
<evidence type="ECO:0000313" key="1">
    <source>
        <dbReference type="EMBL" id="RYN83487.1"/>
    </source>
</evidence>
<protein>
    <submittedName>
        <fullName evidence="1">Uncharacterized protein</fullName>
    </submittedName>
</protein>
<dbReference type="EMBL" id="PDXD01000001">
    <property type="protein sequence ID" value="RYN83487.1"/>
    <property type="molecule type" value="Genomic_DNA"/>
</dbReference>
<gene>
    <name evidence="1" type="ORF">AA0117_g477</name>
</gene>
<organism evidence="1 2">
    <name type="scientific">Alternaria alternata</name>
    <name type="common">Alternaria rot fungus</name>
    <name type="synonym">Torula alternata</name>
    <dbReference type="NCBI Taxonomy" id="5599"/>
    <lineage>
        <taxon>Eukaryota</taxon>
        <taxon>Fungi</taxon>
        <taxon>Dikarya</taxon>
        <taxon>Ascomycota</taxon>
        <taxon>Pezizomycotina</taxon>
        <taxon>Dothideomycetes</taxon>
        <taxon>Pleosporomycetidae</taxon>
        <taxon>Pleosporales</taxon>
        <taxon>Pleosporineae</taxon>
        <taxon>Pleosporaceae</taxon>
        <taxon>Alternaria</taxon>
        <taxon>Alternaria sect. Alternaria</taxon>
        <taxon>Alternaria alternata complex</taxon>
    </lineage>
</organism>
<comment type="caution">
    <text evidence="1">The sequence shown here is derived from an EMBL/GenBank/DDBJ whole genome shotgun (WGS) entry which is preliminary data.</text>
</comment>
<proteinExistence type="predicted"/>
<dbReference type="Proteomes" id="UP000291422">
    <property type="component" value="Unassembled WGS sequence"/>
</dbReference>